<protein>
    <submittedName>
        <fullName evidence="3">Exo-alpha-sialidase</fullName>
    </submittedName>
</protein>
<organism evidence="3">
    <name type="scientific">Thermorudis peleae</name>
    <dbReference type="NCBI Taxonomy" id="1382356"/>
    <lineage>
        <taxon>Bacteria</taxon>
        <taxon>Pseudomonadati</taxon>
        <taxon>Thermomicrobiota</taxon>
        <taxon>Thermomicrobia</taxon>
        <taxon>Thermomicrobia incertae sedis</taxon>
        <taxon>Thermorudis</taxon>
    </lineage>
</organism>
<dbReference type="CDD" id="cd15482">
    <property type="entry name" value="Sialidase_non-viral"/>
    <property type="match status" value="1"/>
</dbReference>
<feature type="chain" id="PRO_5032731660" evidence="2">
    <location>
        <begin position="20"/>
        <end position="376"/>
    </location>
</feature>
<evidence type="ECO:0000256" key="1">
    <source>
        <dbReference type="SAM" id="MobiDB-lite"/>
    </source>
</evidence>
<dbReference type="PROSITE" id="PS51257">
    <property type="entry name" value="PROKAR_LIPOPROTEIN"/>
    <property type="match status" value="1"/>
</dbReference>
<reference evidence="3" key="1">
    <citation type="journal article" date="2020" name="mSystems">
        <title>Genome- and Community-Level Interaction Insights into Carbon Utilization and Element Cycling Functions of Hydrothermarchaeota in Hydrothermal Sediment.</title>
        <authorList>
            <person name="Zhou Z."/>
            <person name="Liu Y."/>
            <person name="Xu W."/>
            <person name="Pan J."/>
            <person name="Luo Z.H."/>
            <person name="Li M."/>
        </authorList>
    </citation>
    <scope>NUCLEOTIDE SEQUENCE [LARGE SCALE GENOMIC DNA]</scope>
    <source>
        <strain evidence="3">SpSt-210</strain>
    </source>
</reference>
<evidence type="ECO:0000313" key="3">
    <source>
        <dbReference type="EMBL" id="HEG92145.1"/>
    </source>
</evidence>
<feature type="compositionally biased region" description="Pro residues" evidence="1">
    <location>
        <begin position="47"/>
        <end position="63"/>
    </location>
</feature>
<feature type="signal peptide" evidence="2">
    <location>
        <begin position="1"/>
        <end position="19"/>
    </location>
</feature>
<proteinExistence type="predicted"/>
<evidence type="ECO:0000256" key="2">
    <source>
        <dbReference type="SAM" id="SignalP"/>
    </source>
</evidence>
<accession>A0A831TBS4</accession>
<dbReference type="EMBL" id="DSIY01000278">
    <property type="protein sequence ID" value="HEG92145.1"/>
    <property type="molecule type" value="Genomic_DNA"/>
</dbReference>
<name>A0A831TBS4_9BACT</name>
<gene>
    <name evidence="3" type="ORF">ENP34_12020</name>
</gene>
<dbReference type="AlphaFoldDB" id="A0A831TBS4"/>
<feature type="compositionally biased region" description="Pro residues" evidence="1">
    <location>
        <begin position="28"/>
        <end position="39"/>
    </location>
</feature>
<feature type="region of interest" description="Disordered" evidence="1">
    <location>
        <begin position="27"/>
        <end position="68"/>
    </location>
</feature>
<dbReference type="SUPFAM" id="SSF110296">
    <property type="entry name" value="Oligoxyloglucan reducing end-specific cellobiohydrolase"/>
    <property type="match status" value="1"/>
</dbReference>
<comment type="caution">
    <text evidence="3">The sequence shown here is derived from an EMBL/GenBank/DDBJ whole genome shotgun (WGS) entry which is preliminary data.</text>
</comment>
<dbReference type="Gene3D" id="2.130.10.10">
    <property type="entry name" value="YVTN repeat-like/Quinoprotein amine dehydrogenase"/>
    <property type="match status" value="2"/>
</dbReference>
<keyword evidence="2" id="KW-0732">Signal</keyword>
<sequence>MTGWMVRLLWLVALGSVLVACTGRGPQAPTPAPTPPPVTPTATPSPAATPTPEPTPTVTPTPPVSGYLELSGERASTVVVLDPRDDALYAPTGTTLYRQGERGWERVGPLPGPGVPASAPSAPETLYLGDHPPCFQGGEPVTLHRSQDGGASWEALTGVQDVRPLLVLPSDPDTVIGDRCQLVISSDGGETWATFPESAGLTVFDVALDGTTLYGVLTSEGGTTWLVRFDLSDPRQPSAGQRLLEFWGGGAVFAGDDLLVVAEPRGVHMSRDGGMSWVFSRTGLEEVTISVDPRTESIPPDELARGYGLRAIAADPADPQHLWLGTVRGLYESQDGGTTWQPVARVPEVEISDIAVARGGGLLYLRTPDGIFVLPA</sequence>
<dbReference type="InterPro" id="IPR015943">
    <property type="entry name" value="WD40/YVTN_repeat-like_dom_sf"/>
</dbReference>